<dbReference type="EMBL" id="QRUP01000017">
    <property type="protein sequence ID" value="RGR71864.1"/>
    <property type="molecule type" value="Genomic_DNA"/>
</dbReference>
<evidence type="ECO:0000259" key="4">
    <source>
        <dbReference type="PROSITE" id="PS01124"/>
    </source>
</evidence>
<dbReference type="PANTHER" id="PTHR43280">
    <property type="entry name" value="ARAC-FAMILY TRANSCRIPTIONAL REGULATOR"/>
    <property type="match status" value="1"/>
</dbReference>
<dbReference type="AlphaFoldDB" id="A0A412FUS6"/>
<feature type="domain" description="HTH araC/xylS-type" evidence="4">
    <location>
        <begin position="196"/>
        <end position="283"/>
    </location>
</feature>
<dbReference type="Gene3D" id="2.60.120.10">
    <property type="entry name" value="Jelly Rolls"/>
    <property type="match status" value="1"/>
</dbReference>
<dbReference type="PROSITE" id="PS00041">
    <property type="entry name" value="HTH_ARAC_FAMILY_1"/>
    <property type="match status" value="1"/>
</dbReference>
<dbReference type="InterPro" id="IPR014710">
    <property type="entry name" value="RmlC-like_jellyroll"/>
</dbReference>
<proteinExistence type="predicted"/>
<dbReference type="GO" id="GO:0003700">
    <property type="term" value="F:DNA-binding transcription factor activity"/>
    <property type="evidence" value="ECO:0007669"/>
    <property type="project" value="InterPro"/>
</dbReference>
<accession>A0A412FUS6</accession>
<comment type="caution">
    <text evidence="5">The sequence shown here is derived from an EMBL/GenBank/DDBJ whole genome shotgun (WGS) entry which is preliminary data.</text>
</comment>
<dbReference type="InterPro" id="IPR037923">
    <property type="entry name" value="HTH-like"/>
</dbReference>
<name>A0A412FUS6_9FIRM</name>
<evidence type="ECO:0000256" key="3">
    <source>
        <dbReference type="ARBA" id="ARBA00023163"/>
    </source>
</evidence>
<dbReference type="InterPro" id="IPR018062">
    <property type="entry name" value="HTH_AraC-typ_CS"/>
</dbReference>
<evidence type="ECO:0000313" key="5">
    <source>
        <dbReference type="EMBL" id="RGR71864.1"/>
    </source>
</evidence>
<gene>
    <name evidence="5" type="ORF">DWY25_12695</name>
</gene>
<dbReference type="InterPro" id="IPR003313">
    <property type="entry name" value="AraC-bd"/>
</dbReference>
<dbReference type="PROSITE" id="PS01124">
    <property type="entry name" value="HTH_ARAC_FAMILY_2"/>
    <property type="match status" value="1"/>
</dbReference>
<dbReference type="SUPFAM" id="SSF51215">
    <property type="entry name" value="Regulatory protein AraC"/>
    <property type="match status" value="1"/>
</dbReference>
<reference evidence="5 6" key="1">
    <citation type="submission" date="2018-08" db="EMBL/GenBank/DDBJ databases">
        <title>A genome reference for cultivated species of the human gut microbiota.</title>
        <authorList>
            <person name="Zou Y."/>
            <person name="Xue W."/>
            <person name="Luo G."/>
        </authorList>
    </citation>
    <scope>NUCLEOTIDE SEQUENCE [LARGE SCALE GENOMIC DNA]</scope>
    <source>
        <strain evidence="5 6">AF24-29</strain>
    </source>
</reference>
<dbReference type="RefSeq" id="WP_117895538.1">
    <property type="nucleotide sequence ID" value="NZ_CABJCV010000017.1"/>
</dbReference>
<dbReference type="Pfam" id="PF12833">
    <property type="entry name" value="HTH_18"/>
    <property type="match status" value="1"/>
</dbReference>
<dbReference type="CDD" id="cd02208">
    <property type="entry name" value="cupin_RmlC-like"/>
    <property type="match status" value="1"/>
</dbReference>
<sequence>MENYQQDTYFQFSIGILNFTVLRLSSVPFSRPIPQHQHSKNGYEIHYVLEGKGCLIIDSKQEFIFPNDLIVTGPGIMHEIIPGDEGLREFCFYVVVKSENSVAMTAENQEIKDLWISHTVWKTNIKEPFSTYLKQLNQELQTFQIGQHEAITIIFKQFILALIRLYADRERKEKTSYTVPDAFRKTRIENEFLFHSDRITLGSLADLLQLSERQVERYLKEEFHASFSEMKQHAKINRAIHLLKTTKLSITEISEITNFCSVSYFCKIIKNITGKTAKQIRDHESIDLSDPEE</sequence>
<keyword evidence="2" id="KW-0238">DNA-binding</keyword>
<organism evidence="5 6">
    <name type="scientific">Holdemania filiformis</name>
    <dbReference type="NCBI Taxonomy" id="61171"/>
    <lineage>
        <taxon>Bacteria</taxon>
        <taxon>Bacillati</taxon>
        <taxon>Bacillota</taxon>
        <taxon>Erysipelotrichia</taxon>
        <taxon>Erysipelotrichales</taxon>
        <taxon>Erysipelotrichaceae</taxon>
        <taxon>Holdemania</taxon>
    </lineage>
</organism>
<evidence type="ECO:0000313" key="6">
    <source>
        <dbReference type="Proteomes" id="UP000284178"/>
    </source>
</evidence>
<dbReference type="InterPro" id="IPR009057">
    <property type="entry name" value="Homeodomain-like_sf"/>
</dbReference>
<dbReference type="GeneID" id="83016253"/>
<evidence type="ECO:0000256" key="1">
    <source>
        <dbReference type="ARBA" id="ARBA00023015"/>
    </source>
</evidence>
<keyword evidence="6" id="KW-1185">Reference proteome</keyword>
<dbReference type="Pfam" id="PF02311">
    <property type="entry name" value="AraC_binding"/>
    <property type="match status" value="1"/>
</dbReference>
<dbReference type="SUPFAM" id="SSF46689">
    <property type="entry name" value="Homeodomain-like"/>
    <property type="match status" value="1"/>
</dbReference>
<keyword evidence="1" id="KW-0805">Transcription regulation</keyword>
<dbReference type="SMART" id="SM00342">
    <property type="entry name" value="HTH_ARAC"/>
    <property type="match status" value="1"/>
</dbReference>
<protein>
    <submittedName>
        <fullName evidence="5">AraC family transcriptional regulator</fullName>
    </submittedName>
</protein>
<dbReference type="PANTHER" id="PTHR43280:SF2">
    <property type="entry name" value="HTH-TYPE TRANSCRIPTIONAL REGULATOR EXSA"/>
    <property type="match status" value="1"/>
</dbReference>
<evidence type="ECO:0000256" key="2">
    <source>
        <dbReference type="ARBA" id="ARBA00023125"/>
    </source>
</evidence>
<dbReference type="GO" id="GO:0043565">
    <property type="term" value="F:sequence-specific DNA binding"/>
    <property type="evidence" value="ECO:0007669"/>
    <property type="project" value="InterPro"/>
</dbReference>
<dbReference type="Gene3D" id="1.10.10.60">
    <property type="entry name" value="Homeodomain-like"/>
    <property type="match status" value="1"/>
</dbReference>
<dbReference type="Proteomes" id="UP000284178">
    <property type="component" value="Unassembled WGS sequence"/>
</dbReference>
<keyword evidence="3" id="KW-0804">Transcription</keyword>
<dbReference type="InterPro" id="IPR018060">
    <property type="entry name" value="HTH_AraC"/>
</dbReference>